<gene>
    <name evidence="1" type="ordered locus">MTR_5g036550</name>
</gene>
<reference evidence="1 3" key="1">
    <citation type="journal article" date="2011" name="Nature">
        <title>The Medicago genome provides insight into the evolution of rhizobial symbioses.</title>
        <authorList>
            <person name="Young N.D."/>
            <person name="Debelle F."/>
            <person name="Oldroyd G.E."/>
            <person name="Geurts R."/>
            <person name="Cannon S.B."/>
            <person name="Udvardi M.K."/>
            <person name="Benedito V.A."/>
            <person name="Mayer K.F."/>
            <person name="Gouzy J."/>
            <person name="Schoof H."/>
            <person name="Van de Peer Y."/>
            <person name="Proost S."/>
            <person name="Cook D.R."/>
            <person name="Meyers B.C."/>
            <person name="Spannagl M."/>
            <person name="Cheung F."/>
            <person name="De Mita S."/>
            <person name="Krishnakumar V."/>
            <person name="Gundlach H."/>
            <person name="Zhou S."/>
            <person name="Mudge J."/>
            <person name="Bharti A.K."/>
            <person name="Murray J.D."/>
            <person name="Naoumkina M.A."/>
            <person name="Rosen B."/>
            <person name="Silverstein K.A."/>
            <person name="Tang H."/>
            <person name="Rombauts S."/>
            <person name="Zhao P.X."/>
            <person name="Zhou P."/>
            <person name="Barbe V."/>
            <person name="Bardou P."/>
            <person name="Bechner M."/>
            <person name="Bellec A."/>
            <person name="Berger A."/>
            <person name="Berges H."/>
            <person name="Bidwell S."/>
            <person name="Bisseling T."/>
            <person name="Choisne N."/>
            <person name="Couloux A."/>
            <person name="Denny R."/>
            <person name="Deshpande S."/>
            <person name="Dai X."/>
            <person name="Doyle J.J."/>
            <person name="Dudez A.M."/>
            <person name="Farmer A.D."/>
            <person name="Fouteau S."/>
            <person name="Franken C."/>
            <person name="Gibelin C."/>
            <person name="Gish J."/>
            <person name="Goldstein S."/>
            <person name="Gonzalez A.J."/>
            <person name="Green P.J."/>
            <person name="Hallab A."/>
            <person name="Hartog M."/>
            <person name="Hua A."/>
            <person name="Humphray S.J."/>
            <person name="Jeong D.H."/>
            <person name="Jing Y."/>
            <person name="Jocker A."/>
            <person name="Kenton S.M."/>
            <person name="Kim D.J."/>
            <person name="Klee K."/>
            <person name="Lai H."/>
            <person name="Lang C."/>
            <person name="Lin S."/>
            <person name="Macmil S.L."/>
            <person name="Magdelenat G."/>
            <person name="Matthews L."/>
            <person name="McCorrison J."/>
            <person name="Monaghan E.L."/>
            <person name="Mun J.H."/>
            <person name="Najar F.Z."/>
            <person name="Nicholson C."/>
            <person name="Noirot C."/>
            <person name="O'Bleness M."/>
            <person name="Paule C.R."/>
            <person name="Poulain J."/>
            <person name="Prion F."/>
            <person name="Qin B."/>
            <person name="Qu C."/>
            <person name="Retzel E.F."/>
            <person name="Riddle C."/>
            <person name="Sallet E."/>
            <person name="Samain S."/>
            <person name="Samson N."/>
            <person name="Sanders I."/>
            <person name="Saurat O."/>
            <person name="Scarpelli C."/>
            <person name="Schiex T."/>
            <person name="Segurens B."/>
            <person name="Severin A.J."/>
            <person name="Sherrier D.J."/>
            <person name="Shi R."/>
            <person name="Sims S."/>
            <person name="Singer S.R."/>
            <person name="Sinharoy S."/>
            <person name="Sterck L."/>
            <person name="Viollet A."/>
            <person name="Wang B.B."/>
            <person name="Wang K."/>
            <person name="Wang M."/>
            <person name="Wang X."/>
            <person name="Warfsmann J."/>
            <person name="Weissenbach J."/>
            <person name="White D.D."/>
            <person name="White J.D."/>
            <person name="Wiley G.B."/>
            <person name="Wincker P."/>
            <person name="Xing Y."/>
            <person name="Yang L."/>
            <person name="Yao Z."/>
            <person name="Ying F."/>
            <person name="Zhai J."/>
            <person name="Zhou L."/>
            <person name="Zuber A."/>
            <person name="Denarie J."/>
            <person name="Dixon R.A."/>
            <person name="May G.D."/>
            <person name="Schwartz D.C."/>
            <person name="Rogers J."/>
            <person name="Quetier F."/>
            <person name="Town C.D."/>
            <person name="Roe B.A."/>
        </authorList>
    </citation>
    <scope>NUCLEOTIDE SEQUENCE [LARGE SCALE GENOMIC DNA]</scope>
    <source>
        <strain evidence="1">A17</strain>
        <strain evidence="2 3">cv. Jemalong A17</strain>
    </source>
</reference>
<dbReference type="EnsemblPlants" id="AES96387">
    <property type="protein sequence ID" value="AES96387"/>
    <property type="gene ID" value="MTR_5g036550"/>
</dbReference>
<name>G7K5M4_MEDTR</name>
<evidence type="ECO:0000313" key="3">
    <source>
        <dbReference type="Proteomes" id="UP000002051"/>
    </source>
</evidence>
<dbReference type="HOGENOM" id="CLU_2323966_0_0_1"/>
<protein>
    <submittedName>
        <fullName evidence="1 2">Uncharacterized protein</fullName>
    </submittedName>
</protein>
<accession>G7K5M4</accession>
<proteinExistence type="predicted"/>
<evidence type="ECO:0000313" key="2">
    <source>
        <dbReference type="EnsemblPlants" id="AES96387"/>
    </source>
</evidence>
<dbReference type="AlphaFoldDB" id="G7K5M4"/>
<organism evidence="1 3">
    <name type="scientific">Medicago truncatula</name>
    <name type="common">Barrel medic</name>
    <name type="synonym">Medicago tribuloides</name>
    <dbReference type="NCBI Taxonomy" id="3880"/>
    <lineage>
        <taxon>Eukaryota</taxon>
        <taxon>Viridiplantae</taxon>
        <taxon>Streptophyta</taxon>
        <taxon>Embryophyta</taxon>
        <taxon>Tracheophyta</taxon>
        <taxon>Spermatophyta</taxon>
        <taxon>Magnoliopsida</taxon>
        <taxon>eudicotyledons</taxon>
        <taxon>Gunneridae</taxon>
        <taxon>Pentapetalae</taxon>
        <taxon>rosids</taxon>
        <taxon>fabids</taxon>
        <taxon>Fabales</taxon>
        <taxon>Fabaceae</taxon>
        <taxon>Papilionoideae</taxon>
        <taxon>50 kb inversion clade</taxon>
        <taxon>NPAAA clade</taxon>
        <taxon>Hologalegina</taxon>
        <taxon>IRL clade</taxon>
        <taxon>Trifolieae</taxon>
        <taxon>Medicago</taxon>
    </lineage>
</organism>
<reference evidence="1 3" key="2">
    <citation type="journal article" date="2014" name="BMC Genomics">
        <title>An improved genome release (version Mt4.0) for the model legume Medicago truncatula.</title>
        <authorList>
            <person name="Tang H."/>
            <person name="Krishnakumar V."/>
            <person name="Bidwell S."/>
            <person name="Rosen B."/>
            <person name="Chan A."/>
            <person name="Zhou S."/>
            <person name="Gentzbittel L."/>
            <person name="Childs K.L."/>
            <person name="Yandell M."/>
            <person name="Gundlach H."/>
            <person name="Mayer K.F."/>
            <person name="Schwartz D.C."/>
            <person name="Town C.D."/>
        </authorList>
    </citation>
    <scope>GENOME REANNOTATION</scope>
    <source>
        <strain evidence="2 3">cv. Jemalong A17</strain>
    </source>
</reference>
<reference evidence="2" key="3">
    <citation type="submission" date="2015-04" db="UniProtKB">
        <authorList>
            <consortium name="EnsemblPlants"/>
        </authorList>
    </citation>
    <scope>IDENTIFICATION</scope>
    <source>
        <strain evidence="2">cv. Jemalong A17</strain>
    </source>
</reference>
<keyword evidence="3" id="KW-1185">Reference proteome</keyword>
<dbReference type="PaxDb" id="3880-AES96387"/>
<sequence length="99" mass="11309">MSENSRVGLPDSTFTNWTVYKKDSESQITWMLVPKTVLQNIEASEISESRYASAMTGPISVLQIRKLIGHFPCDVVIFSTSKCTCYLYRELLFMSIFEV</sequence>
<dbReference type="EMBL" id="CM001221">
    <property type="protein sequence ID" value="AES96387.1"/>
    <property type="molecule type" value="Genomic_DNA"/>
</dbReference>
<dbReference type="Proteomes" id="UP000002051">
    <property type="component" value="Chromosome 5"/>
</dbReference>
<evidence type="ECO:0000313" key="1">
    <source>
        <dbReference type="EMBL" id="AES96387.1"/>
    </source>
</evidence>